<proteinExistence type="predicted"/>
<evidence type="ECO:0000256" key="4">
    <source>
        <dbReference type="ARBA" id="ARBA00023163"/>
    </source>
</evidence>
<feature type="domain" description="BetI-type transcriptional repressor C-terminal" evidence="6">
    <location>
        <begin position="85"/>
        <end position="181"/>
    </location>
</feature>
<evidence type="ECO:0000256" key="2">
    <source>
        <dbReference type="ARBA" id="ARBA00023015"/>
    </source>
</evidence>
<dbReference type="SUPFAM" id="SSF46689">
    <property type="entry name" value="Homeodomain-like"/>
    <property type="match status" value="1"/>
</dbReference>
<dbReference type="InterPro" id="IPR050109">
    <property type="entry name" value="HTH-type_TetR-like_transc_reg"/>
</dbReference>
<sequence length="198" mass="22124">MDRTFTNQARRAQIVQAAIETIAELGYAKASFAQITKRAGLRSPRMISYHFADKNDLIRQIAVEVFTAGARYIYEHTEAAETDQGRLRAYLEANLRFLRDHPKEVAALTEIGKHLRTGEGEAYTSTGAQEVSVRSLEALLEQGQSSGEFREFDVRSMAIMIRAAVDGAAQRLHEEPEFDFDAYSGEVVAAFGFATRKQ</sequence>
<evidence type="ECO:0000259" key="5">
    <source>
        <dbReference type="Pfam" id="PF00440"/>
    </source>
</evidence>
<keyword evidence="3" id="KW-0238">DNA-binding</keyword>
<reference evidence="7 8" key="1">
    <citation type="submission" date="2020-08" db="EMBL/GenBank/DDBJ databases">
        <title>Amycolatopsis sp. nov. DR6-1 isolated from Dendrobium heterocarpum.</title>
        <authorList>
            <person name="Tedsree N."/>
            <person name="Kuncharoen N."/>
            <person name="Likhitwitayawuid K."/>
            <person name="Tanasupawat S."/>
        </authorList>
    </citation>
    <scope>NUCLEOTIDE SEQUENCE [LARGE SCALE GENOMIC DNA]</scope>
    <source>
        <strain evidence="7 8">DR6-1</strain>
    </source>
</reference>
<protein>
    <submittedName>
        <fullName evidence="7">TetR family transcriptional regulator</fullName>
    </submittedName>
</protein>
<keyword evidence="4" id="KW-0804">Transcription</keyword>
<organism evidence="7 8">
    <name type="scientific">Amycolatopsis dendrobii</name>
    <dbReference type="NCBI Taxonomy" id="2760662"/>
    <lineage>
        <taxon>Bacteria</taxon>
        <taxon>Bacillati</taxon>
        <taxon>Actinomycetota</taxon>
        <taxon>Actinomycetes</taxon>
        <taxon>Pseudonocardiales</taxon>
        <taxon>Pseudonocardiaceae</taxon>
        <taxon>Amycolatopsis</taxon>
    </lineage>
</organism>
<dbReference type="PANTHER" id="PTHR30328:SF54">
    <property type="entry name" value="HTH-TYPE TRANSCRIPTIONAL REPRESSOR SCO4008"/>
    <property type="match status" value="1"/>
</dbReference>
<evidence type="ECO:0000259" key="6">
    <source>
        <dbReference type="Pfam" id="PF13977"/>
    </source>
</evidence>
<dbReference type="Pfam" id="PF00440">
    <property type="entry name" value="TetR_N"/>
    <property type="match status" value="1"/>
</dbReference>
<accession>A0A7W3VX24</accession>
<feature type="domain" description="HTH tetR-type" evidence="5">
    <location>
        <begin position="14"/>
        <end position="60"/>
    </location>
</feature>
<keyword evidence="2" id="KW-0805">Transcription regulation</keyword>
<dbReference type="Pfam" id="PF13977">
    <property type="entry name" value="TetR_C_6"/>
    <property type="match status" value="1"/>
</dbReference>
<keyword evidence="1" id="KW-0678">Repressor</keyword>
<dbReference type="Gene3D" id="1.10.10.60">
    <property type="entry name" value="Homeodomain-like"/>
    <property type="match status" value="1"/>
</dbReference>
<dbReference type="InterPro" id="IPR039538">
    <property type="entry name" value="BetI_C"/>
</dbReference>
<dbReference type="InterPro" id="IPR001647">
    <property type="entry name" value="HTH_TetR"/>
</dbReference>
<dbReference type="GO" id="GO:0003677">
    <property type="term" value="F:DNA binding"/>
    <property type="evidence" value="ECO:0007669"/>
    <property type="project" value="UniProtKB-KW"/>
</dbReference>
<name>A0A7W3VX24_9PSEU</name>
<dbReference type="SUPFAM" id="SSF48498">
    <property type="entry name" value="Tetracyclin repressor-like, C-terminal domain"/>
    <property type="match status" value="1"/>
</dbReference>
<dbReference type="EMBL" id="JACGZW010000005">
    <property type="protein sequence ID" value="MBB1154594.1"/>
    <property type="molecule type" value="Genomic_DNA"/>
</dbReference>
<dbReference type="RefSeq" id="WP_182891664.1">
    <property type="nucleotide sequence ID" value="NZ_JACGZW010000005.1"/>
</dbReference>
<dbReference type="InterPro" id="IPR036271">
    <property type="entry name" value="Tet_transcr_reg_TetR-rel_C_sf"/>
</dbReference>
<evidence type="ECO:0000256" key="3">
    <source>
        <dbReference type="ARBA" id="ARBA00023125"/>
    </source>
</evidence>
<gene>
    <name evidence="7" type="ORF">H4281_15750</name>
</gene>
<dbReference type="AlphaFoldDB" id="A0A7W3VX24"/>
<evidence type="ECO:0000256" key="1">
    <source>
        <dbReference type="ARBA" id="ARBA00022491"/>
    </source>
</evidence>
<dbReference type="PANTHER" id="PTHR30328">
    <property type="entry name" value="TRANSCRIPTIONAL REPRESSOR"/>
    <property type="match status" value="1"/>
</dbReference>
<comment type="caution">
    <text evidence="7">The sequence shown here is derived from an EMBL/GenBank/DDBJ whole genome shotgun (WGS) entry which is preliminary data.</text>
</comment>
<dbReference type="Proteomes" id="UP000526734">
    <property type="component" value="Unassembled WGS sequence"/>
</dbReference>
<keyword evidence="8" id="KW-1185">Reference proteome</keyword>
<dbReference type="Gene3D" id="1.10.357.10">
    <property type="entry name" value="Tetracycline Repressor, domain 2"/>
    <property type="match status" value="1"/>
</dbReference>
<dbReference type="InterPro" id="IPR009057">
    <property type="entry name" value="Homeodomain-like_sf"/>
</dbReference>
<dbReference type="GO" id="GO:0006355">
    <property type="term" value="P:regulation of DNA-templated transcription"/>
    <property type="evidence" value="ECO:0007669"/>
    <property type="project" value="UniProtKB-ARBA"/>
</dbReference>
<evidence type="ECO:0000313" key="7">
    <source>
        <dbReference type="EMBL" id="MBB1154594.1"/>
    </source>
</evidence>
<evidence type="ECO:0000313" key="8">
    <source>
        <dbReference type="Proteomes" id="UP000526734"/>
    </source>
</evidence>